<dbReference type="EMBL" id="QJKJ01007504">
    <property type="protein sequence ID" value="RDX82954.1"/>
    <property type="molecule type" value="Genomic_DNA"/>
</dbReference>
<evidence type="ECO:0000313" key="4">
    <source>
        <dbReference type="Proteomes" id="UP000257109"/>
    </source>
</evidence>
<evidence type="ECO:0000256" key="1">
    <source>
        <dbReference type="SAM" id="MobiDB-lite"/>
    </source>
</evidence>
<accession>A0A371FXA5</accession>
<keyword evidence="2" id="KW-0472">Membrane</keyword>
<evidence type="ECO:0000313" key="3">
    <source>
        <dbReference type="EMBL" id="RDX82954.1"/>
    </source>
</evidence>
<feature type="compositionally biased region" description="Polar residues" evidence="1">
    <location>
        <begin position="157"/>
        <end position="167"/>
    </location>
</feature>
<comment type="caution">
    <text evidence="3">The sequence shown here is derived from an EMBL/GenBank/DDBJ whole genome shotgun (WGS) entry which is preliminary data.</text>
</comment>
<dbReference type="OrthoDB" id="2596766at2759"/>
<protein>
    <submittedName>
        <fullName evidence="3">Uncharacterized protein</fullName>
    </submittedName>
</protein>
<keyword evidence="2" id="KW-1133">Transmembrane helix</keyword>
<name>A0A371FXA5_MUCPR</name>
<evidence type="ECO:0000256" key="2">
    <source>
        <dbReference type="SAM" id="Phobius"/>
    </source>
</evidence>
<dbReference type="Proteomes" id="UP000257109">
    <property type="component" value="Unassembled WGS sequence"/>
</dbReference>
<dbReference type="AlphaFoldDB" id="A0A371FXA5"/>
<organism evidence="3 4">
    <name type="scientific">Mucuna pruriens</name>
    <name type="common">Velvet bean</name>
    <name type="synonym">Dolichos pruriens</name>
    <dbReference type="NCBI Taxonomy" id="157652"/>
    <lineage>
        <taxon>Eukaryota</taxon>
        <taxon>Viridiplantae</taxon>
        <taxon>Streptophyta</taxon>
        <taxon>Embryophyta</taxon>
        <taxon>Tracheophyta</taxon>
        <taxon>Spermatophyta</taxon>
        <taxon>Magnoliopsida</taxon>
        <taxon>eudicotyledons</taxon>
        <taxon>Gunneridae</taxon>
        <taxon>Pentapetalae</taxon>
        <taxon>rosids</taxon>
        <taxon>fabids</taxon>
        <taxon>Fabales</taxon>
        <taxon>Fabaceae</taxon>
        <taxon>Papilionoideae</taxon>
        <taxon>50 kb inversion clade</taxon>
        <taxon>NPAAA clade</taxon>
        <taxon>indigoferoid/millettioid clade</taxon>
        <taxon>Phaseoleae</taxon>
        <taxon>Mucuna</taxon>
    </lineage>
</organism>
<feature type="non-terminal residue" evidence="3">
    <location>
        <position position="1"/>
    </location>
</feature>
<feature type="region of interest" description="Disordered" evidence="1">
    <location>
        <begin position="157"/>
        <end position="176"/>
    </location>
</feature>
<feature type="region of interest" description="Disordered" evidence="1">
    <location>
        <begin position="1"/>
        <end position="20"/>
    </location>
</feature>
<sequence>MVTGKSFTKRSPSKGKSFTKSSCGEYCMYCKRSEHTKDTCYKLYGKEKFHKASESLILGQHIILSRFLHILHHTLKYPKSNSLLLLMEIMFLLLGLATSNFSPLYPYTMLIQNWNCAATFFRSYCVIQELTMGRMIGVAKEQDGLYYLQHTKVGNNTNKEDVPSSQRGVGPQICLA</sequence>
<keyword evidence="2" id="KW-0812">Transmembrane</keyword>
<proteinExistence type="predicted"/>
<keyword evidence="4" id="KW-1185">Reference proteome</keyword>
<gene>
    <name evidence="3" type="ORF">CR513_36199</name>
</gene>
<feature type="transmembrane region" description="Helical" evidence="2">
    <location>
        <begin position="83"/>
        <end position="105"/>
    </location>
</feature>
<reference evidence="3" key="1">
    <citation type="submission" date="2018-05" db="EMBL/GenBank/DDBJ databases">
        <title>Draft genome of Mucuna pruriens seed.</title>
        <authorList>
            <person name="Nnadi N.E."/>
            <person name="Vos R."/>
            <person name="Hasami M.H."/>
            <person name="Devisetty U.K."/>
            <person name="Aguiy J.C."/>
        </authorList>
    </citation>
    <scope>NUCLEOTIDE SEQUENCE [LARGE SCALE GENOMIC DNA]</scope>
    <source>
        <strain evidence="3">JCA_2017</strain>
    </source>
</reference>